<dbReference type="AlphaFoldDB" id="A0A5B7FZG9"/>
<dbReference type="EMBL" id="VSRR010011241">
    <property type="protein sequence ID" value="MPC52911.1"/>
    <property type="molecule type" value="Genomic_DNA"/>
</dbReference>
<comment type="caution">
    <text evidence="2">The sequence shown here is derived from an EMBL/GenBank/DDBJ whole genome shotgun (WGS) entry which is preliminary data.</text>
</comment>
<reference evidence="2 3" key="1">
    <citation type="submission" date="2019-05" db="EMBL/GenBank/DDBJ databases">
        <title>Another draft genome of Portunus trituberculatus and its Hox gene families provides insights of decapod evolution.</title>
        <authorList>
            <person name="Jeong J.-H."/>
            <person name="Song I."/>
            <person name="Kim S."/>
            <person name="Choi T."/>
            <person name="Kim D."/>
            <person name="Ryu S."/>
            <person name="Kim W."/>
        </authorList>
    </citation>
    <scope>NUCLEOTIDE SEQUENCE [LARGE SCALE GENOMIC DNA]</scope>
    <source>
        <tissue evidence="2">Muscle</tissue>
    </source>
</reference>
<organism evidence="2 3">
    <name type="scientific">Portunus trituberculatus</name>
    <name type="common">Swimming crab</name>
    <name type="synonym">Neptunus trituberculatus</name>
    <dbReference type="NCBI Taxonomy" id="210409"/>
    <lineage>
        <taxon>Eukaryota</taxon>
        <taxon>Metazoa</taxon>
        <taxon>Ecdysozoa</taxon>
        <taxon>Arthropoda</taxon>
        <taxon>Crustacea</taxon>
        <taxon>Multicrustacea</taxon>
        <taxon>Malacostraca</taxon>
        <taxon>Eumalacostraca</taxon>
        <taxon>Eucarida</taxon>
        <taxon>Decapoda</taxon>
        <taxon>Pleocyemata</taxon>
        <taxon>Brachyura</taxon>
        <taxon>Eubrachyura</taxon>
        <taxon>Portunoidea</taxon>
        <taxon>Portunidae</taxon>
        <taxon>Portuninae</taxon>
        <taxon>Portunus</taxon>
    </lineage>
</organism>
<name>A0A5B7FZG9_PORTR</name>
<gene>
    <name evidence="2" type="ORF">E2C01_046790</name>
</gene>
<proteinExistence type="predicted"/>
<feature type="region of interest" description="Disordered" evidence="1">
    <location>
        <begin position="1"/>
        <end position="25"/>
    </location>
</feature>
<accession>A0A5B7FZG9</accession>
<feature type="compositionally biased region" description="Basic residues" evidence="1">
    <location>
        <begin position="1"/>
        <end position="20"/>
    </location>
</feature>
<evidence type="ECO:0000313" key="2">
    <source>
        <dbReference type="EMBL" id="MPC52911.1"/>
    </source>
</evidence>
<keyword evidence="3" id="KW-1185">Reference proteome</keyword>
<protein>
    <submittedName>
        <fullName evidence="2">Uncharacterized protein</fullName>
    </submittedName>
</protein>
<evidence type="ECO:0000313" key="3">
    <source>
        <dbReference type="Proteomes" id="UP000324222"/>
    </source>
</evidence>
<evidence type="ECO:0000256" key="1">
    <source>
        <dbReference type="SAM" id="MobiDB-lite"/>
    </source>
</evidence>
<sequence length="86" mass="9974">MRVRVIRQDRRRRRKRRGCPSKRPPLSASFTFLHEGSTKEATVYEIRVMVVQNVLNLRVFPAIVGSIVLTRNIATHADLEEDDKKS</sequence>
<dbReference type="Proteomes" id="UP000324222">
    <property type="component" value="Unassembled WGS sequence"/>
</dbReference>